<dbReference type="RefSeq" id="XP_018275906.1">
    <property type="nucleotide sequence ID" value="XM_018419849.1"/>
</dbReference>
<dbReference type="EMBL" id="KQ087259">
    <property type="protein sequence ID" value="KLT39415.1"/>
    <property type="molecule type" value="Genomic_DNA"/>
</dbReference>
<organism evidence="2 3">
    <name type="scientific">Cutaneotrichosporon oleaginosum</name>
    <dbReference type="NCBI Taxonomy" id="879819"/>
    <lineage>
        <taxon>Eukaryota</taxon>
        <taxon>Fungi</taxon>
        <taxon>Dikarya</taxon>
        <taxon>Basidiomycota</taxon>
        <taxon>Agaricomycotina</taxon>
        <taxon>Tremellomycetes</taxon>
        <taxon>Trichosporonales</taxon>
        <taxon>Trichosporonaceae</taxon>
        <taxon>Cutaneotrichosporon</taxon>
    </lineage>
</organism>
<feature type="compositionally biased region" description="Polar residues" evidence="1">
    <location>
        <begin position="97"/>
        <end position="109"/>
    </location>
</feature>
<dbReference type="AlphaFoldDB" id="A0A0J0XEB9"/>
<dbReference type="GeneID" id="28980452"/>
<feature type="compositionally biased region" description="Basic and acidic residues" evidence="1">
    <location>
        <begin position="60"/>
        <end position="69"/>
    </location>
</feature>
<dbReference type="Proteomes" id="UP000053611">
    <property type="component" value="Unassembled WGS sequence"/>
</dbReference>
<sequence length="237" mass="26774">MCPPPTDSLDRSQSHEDDFDNIDFEQLSHMASQLLNSDDDKENGAFPVTQLAQTPRSKHPHPDGEELHAPRTPVNSEMPRTPRRSNQGDGADGASLAATSELLQQTGYQSPPPPPPPAFRPPNQSADSRPHFTGTLKRKYEDIQDKSYFPEEVSTSLTDEIDDFTEMTESFDPTEDVIPFEFINLPNDTWDRLQDEQKEQIRRECDVRLRPFDLAGFHDQILHARKVAPLVTLTIVA</sequence>
<keyword evidence="3" id="KW-1185">Reference proteome</keyword>
<evidence type="ECO:0000256" key="1">
    <source>
        <dbReference type="SAM" id="MobiDB-lite"/>
    </source>
</evidence>
<name>A0A0J0XEB9_9TREE</name>
<gene>
    <name evidence="2" type="ORF">CC85DRAFT_195880</name>
</gene>
<reference evidence="2 3" key="1">
    <citation type="submission" date="2015-03" db="EMBL/GenBank/DDBJ databases">
        <title>Genomics and transcriptomics of the oil-accumulating basidiomycete yeast T. oleaginosus allow insights into substrate utilization and the diverse evolutionary trajectories of mating systems in fungi.</title>
        <authorList>
            <consortium name="DOE Joint Genome Institute"/>
            <person name="Kourist R."/>
            <person name="Kracht O."/>
            <person name="Bracharz F."/>
            <person name="Lipzen A."/>
            <person name="Nolan M."/>
            <person name="Ohm R."/>
            <person name="Grigoriev I."/>
            <person name="Sun S."/>
            <person name="Heitman J."/>
            <person name="Bruck T."/>
            <person name="Nowrousian M."/>
        </authorList>
    </citation>
    <scope>NUCLEOTIDE SEQUENCE [LARGE SCALE GENOMIC DNA]</scope>
    <source>
        <strain evidence="2 3">IBC0246</strain>
    </source>
</reference>
<protein>
    <submittedName>
        <fullName evidence="2">Uncharacterized protein</fullName>
    </submittedName>
</protein>
<evidence type="ECO:0000313" key="2">
    <source>
        <dbReference type="EMBL" id="KLT39415.1"/>
    </source>
</evidence>
<proteinExistence type="predicted"/>
<feature type="compositionally biased region" description="Pro residues" evidence="1">
    <location>
        <begin position="110"/>
        <end position="120"/>
    </location>
</feature>
<accession>A0A0J0XEB9</accession>
<feature type="region of interest" description="Disordered" evidence="1">
    <location>
        <begin position="30"/>
        <end position="132"/>
    </location>
</feature>
<evidence type="ECO:0000313" key="3">
    <source>
        <dbReference type="Proteomes" id="UP000053611"/>
    </source>
</evidence>